<dbReference type="RefSeq" id="XP_065672376.1">
    <property type="nucleotide sequence ID" value="XM_065816304.1"/>
</dbReference>
<feature type="transmembrane region" description="Helical" evidence="8">
    <location>
        <begin position="458"/>
        <end position="480"/>
    </location>
</feature>
<evidence type="ECO:0000313" key="11">
    <source>
        <dbReference type="RefSeq" id="XP_065672375.1"/>
    </source>
</evidence>
<feature type="transmembrane region" description="Helical" evidence="8">
    <location>
        <begin position="1378"/>
        <end position="1402"/>
    </location>
</feature>
<evidence type="ECO:0000256" key="3">
    <source>
        <dbReference type="ARBA" id="ARBA00022692"/>
    </source>
</evidence>
<dbReference type="RefSeq" id="XP_065672375.1">
    <property type="nucleotide sequence ID" value="XM_065816303.1"/>
</dbReference>
<dbReference type="InterPro" id="IPR027359">
    <property type="entry name" value="Volt_channel_dom_sf"/>
</dbReference>
<feature type="transmembrane region" description="Helical" evidence="8">
    <location>
        <begin position="841"/>
        <end position="859"/>
    </location>
</feature>
<organism evidence="10 11">
    <name type="scientific">Hydra vulgaris</name>
    <name type="common">Hydra</name>
    <name type="synonym">Hydra attenuata</name>
    <dbReference type="NCBI Taxonomy" id="6087"/>
    <lineage>
        <taxon>Eukaryota</taxon>
        <taxon>Metazoa</taxon>
        <taxon>Cnidaria</taxon>
        <taxon>Hydrozoa</taxon>
        <taxon>Hydroidolina</taxon>
        <taxon>Anthoathecata</taxon>
        <taxon>Aplanulata</taxon>
        <taxon>Hydridae</taxon>
        <taxon>Hydra</taxon>
    </lineage>
</organism>
<evidence type="ECO:0000313" key="10">
    <source>
        <dbReference type="Proteomes" id="UP001652625"/>
    </source>
</evidence>
<feature type="transmembrane region" description="Helical" evidence="8">
    <location>
        <begin position="626"/>
        <end position="654"/>
    </location>
</feature>
<feature type="transmembrane region" description="Helical" evidence="8">
    <location>
        <begin position="235"/>
        <end position="260"/>
    </location>
</feature>
<comment type="function">
    <text evidence="8">Mediates the voltage-dependent sodium ion permeability of excitable membranes. Assuming opened or closed conformations in response to the voltage difference across the membrane, the protein forms a sodium-selective channel through which Na(+) ions may pass in accordance with their electrochemical gradient.</text>
</comment>
<feature type="transmembrane region" description="Helical" evidence="8">
    <location>
        <begin position="1074"/>
        <end position="1100"/>
    </location>
</feature>
<evidence type="ECO:0000256" key="8">
    <source>
        <dbReference type="RuleBase" id="RU361132"/>
    </source>
</evidence>
<keyword evidence="7" id="KW-1015">Disulfide bond</keyword>
<keyword evidence="4" id="KW-0677">Repeat</keyword>
<feature type="domain" description="Ion transport" evidence="9">
    <location>
        <begin position="1163"/>
        <end position="1411"/>
    </location>
</feature>
<keyword evidence="8" id="KW-0915">Sodium</keyword>
<feature type="transmembrane region" description="Helical" evidence="8">
    <location>
        <begin position="20"/>
        <end position="39"/>
    </location>
</feature>
<feature type="transmembrane region" description="Helical" evidence="8">
    <location>
        <begin position="1163"/>
        <end position="1183"/>
    </location>
</feature>
<dbReference type="Proteomes" id="UP001652625">
    <property type="component" value="Chromosome 13"/>
</dbReference>
<evidence type="ECO:0000256" key="5">
    <source>
        <dbReference type="ARBA" id="ARBA00022989"/>
    </source>
</evidence>
<keyword evidence="8" id="KW-0851">Voltage-gated channel</keyword>
<dbReference type="CDD" id="cd13433">
    <property type="entry name" value="Na_channel_gate"/>
    <property type="match status" value="1"/>
</dbReference>
<evidence type="ECO:0000256" key="1">
    <source>
        <dbReference type="ARBA" id="ARBA00004651"/>
    </source>
</evidence>
<evidence type="ECO:0000313" key="13">
    <source>
        <dbReference type="RefSeq" id="XP_065672377.1"/>
    </source>
</evidence>
<evidence type="ECO:0000256" key="2">
    <source>
        <dbReference type="ARBA" id="ARBA00022475"/>
    </source>
</evidence>
<dbReference type="Gene3D" id="1.10.238.10">
    <property type="entry name" value="EF-hand"/>
    <property type="match status" value="1"/>
</dbReference>
<feature type="transmembrane region" description="Helical" evidence="8">
    <location>
        <begin position="544"/>
        <end position="568"/>
    </location>
</feature>
<evidence type="ECO:0000259" key="9">
    <source>
        <dbReference type="Pfam" id="PF00520"/>
    </source>
</evidence>
<reference evidence="11 12" key="1">
    <citation type="submission" date="2025-05" db="UniProtKB">
        <authorList>
            <consortium name="RefSeq"/>
        </authorList>
    </citation>
    <scope>IDENTIFICATION</scope>
</reference>
<keyword evidence="10" id="KW-1185">Reference proteome</keyword>
<dbReference type="SUPFAM" id="SSF81324">
    <property type="entry name" value="Voltage-gated potassium channels"/>
    <property type="match status" value="4"/>
</dbReference>
<sequence length="1649" mass="189571">MITTVIINCLFLAMNNAPEVAEYVFTGIYTLEMILKIFAKGLLLHHYAYLRDGWNILDFIVVVLGYITLLPGVANLSGISIFRVLRALRTISSIEGLKTMVNALLNAMAMMSSVIILTTFFVCIFALFGLQLFAGVFRQKCVLNAIVYNSSESWVVQIQNSSNWYNGIQICGNNSGSLNCPKNFTCQQNAAPNPNYGFTSFDNIGWAILTSFQIINRDFWEDVYIGVISALGPWYIFYFLVIIFFGSFFLINLILAVVVFSYQHETTCVVDFSAQFRLLHQVLSPYYDDLYILPKIIVENSIIDRIKNLSCMKLNSNTFALPLQDESLNLRQRRMTYELASINKKDTIVESRNTIINGKNVPSCSDLESSINPKNDFSRNHQASVRKRLASQSTLASEYYIRFSSPIHYLRKFRKKLNQFLVSSLFDNVILVSILMNTVCLALETHNMQVKLKNSLRIANYLFTAIFLAEMLLKIIALNLKHYAKQMWNLLDSLVVVLSIIEIILETTSFSTQTGFTIIRSLRLFRIFKLAKSWKTMRLLFTTIARSLTALGSITLILLIVLYMFAVIGTKCFGHKYKPEVFPNKKIPVWNFIDFYHSFMMIFRVLCGEWIEPLHDTMLVAGTWSIPFFLIVLFVGNFLVLNLFVALLLNSFAVRVMEENLKKRKARLNWVTAVKKVNSVRRAFKKHESILEVTANQENFESQENDVFRIDSISEKLETLSSKEKVNQITKSTSERNWINLLQDNFKLKPQFLYSNKKISRSFSKDSSCKNGDPHKECQPLKTYNKEELPLKTSDINLENKSVLFCSFFVFCLKNSSGIKTVLKKISNLRKKVKKFVKHKWFNNIVLILIAASSFVLVFDDIRLSSKPLLSKMLEKCNTVFAILFLVEFFLKIFALGFVKFLRNPWNSFETANAIVSLASVLNEYARIVTNVNAIRSLRTLRALRPLRAISHWKGIKIVVNSLLAAIPSIGNVFLVCILFWLIFSILGVQLFGGKFYKCINEHNERIDASIIPNKTMCLAHGFQWKNSNANFDNALNGFLPLFQVAVFEGWIEIMRDAVDATEVDMQPISGNNFFAHMYFVVFIIFGAFFILNLFVSVIIDNFYRLKKQFDGCKTVEVNLSALQKQWFLSVKNALSKKSNRLLQRPKGCYFSKLFDTITSPKYEAFIIIMVVCNILLMMTHHYNQSEWVTRFLNRTNLIFTAIFSLELVLRLIVLRCHYFSNSWNIFDLVVVFLSVIGILIEYFEVTLSTSPNIFRFARILRISRLLRYFNSGKGIRRLMIALIVSLPALLNIGALLFLILFIYSIIGMSTFGHVKKQGALSEVVNFETFGNSIMVLFRLATSAGWNEILDALVVQPPNCDENFNGLPNGNCGTPWAAAIYLISFIIITFLIIINLYIAIILENFNEVHRHDDIGITDEDIEMFYSVWQLYDPSNTNYIEFQKLPFLVANLGSPLGIPFPNRIAVHNLNLPIIEGDKIHCVDVLQGLLKRKFEGDSESFMSICDAVDRTLENAFPDRLKYTSRTTTMIRFQEIKAAYTIQKYYKKWKEKKEMSKQIECDSDLAAIRFAYSSMTSLKSYSQMQNKRNDVLETCKSNGNMLHNFYIKKRTQSFPNKSELTRFNNLRKTNRGNRMSLTFNKRRSEIVQLDVH</sequence>
<comment type="similarity">
    <text evidence="8">Belongs to the sodium channel (TC 1.A.1.10) family.</text>
</comment>
<keyword evidence="2" id="KW-1003">Cell membrane</keyword>
<feature type="transmembrane region" description="Helical" evidence="8">
    <location>
        <begin position="1226"/>
        <end position="1244"/>
    </location>
</feature>
<keyword evidence="8 11" id="KW-0407">Ion channel</keyword>
<dbReference type="GeneID" id="100210184"/>
<dbReference type="InterPro" id="IPR043203">
    <property type="entry name" value="VGCC_Ca_Na"/>
</dbReference>
<dbReference type="PRINTS" id="PR00170">
    <property type="entry name" value="NACHANNEL"/>
</dbReference>
<feature type="transmembrane region" description="Helical" evidence="8">
    <location>
        <begin position="420"/>
        <end position="438"/>
    </location>
</feature>
<feature type="domain" description="Ion transport" evidence="9">
    <location>
        <begin position="839"/>
        <end position="1109"/>
    </location>
</feature>
<keyword evidence="8" id="KW-0406">Ion transport</keyword>
<proteinExistence type="inferred from homology"/>
<accession>A0ABM4DD98</accession>
<dbReference type="InterPro" id="IPR044564">
    <property type="entry name" value="Na_chnl_inactivation_gate"/>
</dbReference>
<dbReference type="InterPro" id="IPR001696">
    <property type="entry name" value="Na_channel_asu"/>
</dbReference>
<keyword evidence="5 8" id="KW-1133">Transmembrane helix</keyword>
<name>A0ABM4DD98_HYDVU</name>
<feature type="domain" description="Ion transport" evidence="9">
    <location>
        <begin position="424"/>
        <end position="653"/>
    </location>
</feature>
<keyword evidence="8" id="KW-0894">Sodium channel</keyword>
<evidence type="ECO:0000256" key="4">
    <source>
        <dbReference type="ARBA" id="ARBA00022737"/>
    </source>
</evidence>
<evidence type="ECO:0000256" key="7">
    <source>
        <dbReference type="ARBA" id="ARBA00023157"/>
    </source>
</evidence>
<feature type="transmembrane region" description="Helical" evidence="8">
    <location>
        <begin position="59"/>
        <end position="82"/>
    </location>
</feature>
<feature type="transmembrane region" description="Helical" evidence="8">
    <location>
        <begin position="103"/>
        <end position="128"/>
    </location>
</feature>
<dbReference type="PANTHER" id="PTHR10037:SF62">
    <property type="entry name" value="SODIUM CHANNEL PROTEIN 60E"/>
    <property type="match status" value="1"/>
</dbReference>
<gene>
    <name evidence="11 12 13" type="primary">LOC100210184</name>
</gene>
<keyword evidence="3 8" id="KW-0812">Transmembrane</keyword>
<keyword evidence="6 8" id="KW-0472">Membrane</keyword>
<protein>
    <recommendedName>
        <fullName evidence="8">Sodium channel protein</fullName>
    </recommendedName>
</protein>
<feature type="transmembrane region" description="Helical" evidence="8">
    <location>
        <begin position="879"/>
        <end position="899"/>
    </location>
</feature>
<dbReference type="Gene3D" id="1.20.120.350">
    <property type="entry name" value="Voltage-gated potassium channels. Chain C"/>
    <property type="match status" value="4"/>
</dbReference>
<dbReference type="RefSeq" id="XP_065672377.1">
    <property type="nucleotide sequence ID" value="XM_065816305.1"/>
</dbReference>
<evidence type="ECO:0000256" key="6">
    <source>
        <dbReference type="ARBA" id="ARBA00023136"/>
    </source>
</evidence>
<dbReference type="Gene3D" id="1.10.287.70">
    <property type="match status" value="4"/>
</dbReference>
<feature type="transmembrane region" description="Helical" evidence="8">
    <location>
        <begin position="958"/>
        <end position="984"/>
    </location>
</feature>
<keyword evidence="8" id="KW-0813">Transport</keyword>
<dbReference type="InterPro" id="IPR005821">
    <property type="entry name" value="Ion_trans_dom"/>
</dbReference>
<dbReference type="PANTHER" id="PTHR10037">
    <property type="entry name" value="VOLTAGE-GATED CATION CHANNEL CALCIUM AND SODIUM"/>
    <property type="match status" value="1"/>
</dbReference>
<comment type="caution">
    <text evidence="8">Lacks conserved residue(s) required for the propagation of feature annotation.</text>
</comment>
<evidence type="ECO:0000313" key="12">
    <source>
        <dbReference type="RefSeq" id="XP_065672376.1"/>
    </source>
</evidence>
<dbReference type="Pfam" id="PF00520">
    <property type="entry name" value="Ion_trans"/>
    <property type="match status" value="4"/>
</dbReference>
<dbReference type="GO" id="GO:0034220">
    <property type="term" value="P:monoatomic ion transmembrane transport"/>
    <property type="evidence" value="ECO:0007669"/>
    <property type="project" value="UniProtKB-KW"/>
</dbReference>
<comment type="subcellular location">
    <subcellularLocation>
        <location evidence="1 8">Cell membrane</location>
        <topology evidence="1 8">Multi-pass membrane protein</topology>
    </subcellularLocation>
</comment>
<keyword evidence="8" id="KW-0739">Sodium transport</keyword>
<feature type="transmembrane region" description="Helical" evidence="8">
    <location>
        <begin position="1279"/>
        <end position="1307"/>
    </location>
</feature>
<feature type="transmembrane region" description="Helical" evidence="8">
    <location>
        <begin position="1195"/>
        <end position="1214"/>
    </location>
</feature>
<feature type="domain" description="Ion transport" evidence="9">
    <location>
        <begin position="1"/>
        <end position="266"/>
    </location>
</feature>